<dbReference type="InterPro" id="IPR000836">
    <property type="entry name" value="PRTase_dom"/>
</dbReference>
<comment type="function">
    <text evidence="2 11">Catalyzes a salvage reaction resulting in the formation of AMP, that is energically less costly than de novo synthesis.</text>
</comment>
<dbReference type="NCBIfam" id="NF002634">
    <property type="entry name" value="PRK02304.1-3"/>
    <property type="match status" value="1"/>
</dbReference>
<comment type="pathway">
    <text evidence="4 11">Purine metabolism; AMP biosynthesis via salvage pathway; AMP from adenine: step 1/1.</text>
</comment>
<evidence type="ECO:0000256" key="1">
    <source>
        <dbReference type="ARBA" id="ARBA00000868"/>
    </source>
</evidence>
<dbReference type="RefSeq" id="WP_052592745.1">
    <property type="nucleotide sequence ID" value="NZ_CP011112.1"/>
</dbReference>
<dbReference type="Gene3D" id="3.40.50.2020">
    <property type="match status" value="1"/>
</dbReference>
<evidence type="ECO:0000256" key="3">
    <source>
        <dbReference type="ARBA" id="ARBA00004496"/>
    </source>
</evidence>
<dbReference type="CDD" id="cd06223">
    <property type="entry name" value="PRTases_typeI"/>
    <property type="match status" value="1"/>
</dbReference>
<dbReference type="SUPFAM" id="SSF53271">
    <property type="entry name" value="PRTase-like"/>
    <property type="match status" value="1"/>
</dbReference>
<accession>A0A0K1JJY7</accession>
<name>A0A0K1JJY7_9MICO</name>
<feature type="domain" description="Phosphoribosyltransferase" evidence="12">
    <location>
        <begin position="44"/>
        <end position="144"/>
    </location>
</feature>
<reference evidence="13 14" key="1">
    <citation type="submission" date="2015-03" db="EMBL/GenBank/DDBJ databases">
        <title>Luteipulveratus halotolerans sp. nov., a novel actinobacterium (Dermacoccaceae) from Sarawak, Malaysia.</title>
        <authorList>
            <person name="Juboi H."/>
            <person name="Basik A."/>
            <person name="Shamsul S.S."/>
            <person name="Arnold P."/>
            <person name="Schmitt E.K."/>
            <person name="Sanglier J.-J."/>
            <person name="Yeo T."/>
        </authorList>
    </citation>
    <scope>NUCLEOTIDE SEQUENCE [LARGE SCALE GENOMIC DNA]</scope>
    <source>
        <strain evidence="13 14">MN07-A0370</strain>
    </source>
</reference>
<evidence type="ECO:0000256" key="7">
    <source>
        <dbReference type="ARBA" id="ARBA00022490"/>
    </source>
</evidence>
<dbReference type="GO" id="GO:0006166">
    <property type="term" value="P:purine ribonucleoside salvage"/>
    <property type="evidence" value="ECO:0007669"/>
    <property type="project" value="UniProtKB-UniRule"/>
</dbReference>
<evidence type="ECO:0000256" key="10">
    <source>
        <dbReference type="ARBA" id="ARBA00022726"/>
    </source>
</evidence>
<gene>
    <name evidence="11" type="primary">apt</name>
    <name evidence="13" type="ORF">VV02_15185</name>
</gene>
<evidence type="ECO:0000256" key="6">
    <source>
        <dbReference type="ARBA" id="ARBA00011893"/>
    </source>
</evidence>
<evidence type="ECO:0000256" key="4">
    <source>
        <dbReference type="ARBA" id="ARBA00004659"/>
    </source>
</evidence>
<dbReference type="GO" id="GO:0003999">
    <property type="term" value="F:adenine phosphoribosyltransferase activity"/>
    <property type="evidence" value="ECO:0007669"/>
    <property type="project" value="UniProtKB-UniRule"/>
</dbReference>
<dbReference type="PATRIC" id="fig|571913.6.peg.3080"/>
<comment type="catalytic activity">
    <reaction evidence="1 11">
        <text>AMP + diphosphate = 5-phospho-alpha-D-ribose 1-diphosphate + adenine</text>
        <dbReference type="Rhea" id="RHEA:16609"/>
        <dbReference type="ChEBI" id="CHEBI:16708"/>
        <dbReference type="ChEBI" id="CHEBI:33019"/>
        <dbReference type="ChEBI" id="CHEBI:58017"/>
        <dbReference type="ChEBI" id="CHEBI:456215"/>
        <dbReference type="EC" id="2.4.2.7"/>
    </reaction>
</comment>
<dbReference type="GO" id="GO:0006168">
    <property type="term" value="P:adenine salvage"/>
    <property type="evidence" value="ECO:0007669"/>
    <property type="project" value="InterPro"/>
</dbReference>
<dbReference type="STRING" id="571913.VV02_15185"/>
<dbReference type="KEGG" id="lmoi:VV02_15185"/>
<comment type="similarity">
    <text evidence="5 11">Belongs to the purine/pyrimidine phosphoribosyltransferase family.</text>
</comment>
<sequence>MSGDTAAELLLQHTRDVADFPKPGILFKDLTPLFMAPAAFEAVVQDIADRYRGKVDVVAGVEARGFIVGSPVALALGVAFVPVRKAGKLPGQVVSQEYDLEYGTATIEVHADAFAEYPRVLVLDDVLATGGTAAAACTLVERAGGGVTAVEMLLELGALEGRKLLSAYELHVIASV</sequence>
<organism evidence="13 14">
    <name type="scientific">Luteipulveratus mongoliensis</name>
    <dbReference type="NCBI Taxonomy" id="571913"/>
    <lineage>
        <taxon>Bacteria</taxon>
        <taxon>Bacillati</taxon>
        <taxon>Actinomycetota</taxon>
        <taxon>Actinomycetes</taxon>
        <taxon>Micrococcales</taxon>
        <taxon>Dermacoccaceae</taxon>
        <taxon>Luteipulveratus</taxon>
    </lineage>
</organism>
<dbReference type="InterPro" id="IPR005764">
    <property type="entry name" value="Ade_phspho_trans"/>
</dbReference>
<keyword evidence="10 11" id="KW-0660">Purine salvage</keyword>
<keyword evidence="9 11" id="KW-0808">Transferase</keyword>
<dbReference type="NCBIfam" id="NF002636">
    <property type="entry name" value="PRK02304.1-5"/>
    <property type="match status" value="1"/>
</dbReference>
<dbReference type="NCBIfam" id="TIGR01090">
    <property type="entry name" value="apt"/>
    <property type="match status" value="1"/>
</dbReference>
<dbReference type="GO" id="GO:0044209">
    <property type="term" value="P:AMP salvage"/>
    <property type="evidence" value="ECO:0007669"/>
    <property type="project" value="UniProtKB-UniRule"/>
</dbReference>
<evidence type="ECO:0000256" key="9">
    <source>
        <dbReference type="ARBA" id="ARBA00022679"/>
    </source>
</evidence>
<dbReference type="InterPro" id="IPR050054">
    <property type="entry name" value="UPRTase/APRTase"/>
</dbReference>
<evidence type="ECO:0000256" key="5">
    <source>
        <dbReference type="ARBA" id="ARBA00008391"/>
    </source>
</evidence>
<protein>
    <recommendedName>
        <fullName evidence="6 11">Adenine phosphoribosyltransferase</fullName>
        <shortName evidence="11">APRT</shortName>
        <ecNumber evidence="6 11">2.4.2.7</ecNumber>
    </recommendedName>
</protein>
<keyword evidence="14" id="KW-1185">Reference proteome</keyword>
<dbReference type="GO" id="GO:0005737">
    <property type="term" value="C:cytoplasm"/>
    <property type="evidence" value="ECO:0007669"/>
    <property type="project" value="UniProtKB-SubCell"/>
</dbReference>
<comment type="subcellular location">
    <subcellularLocation>
        <location evidence="3 11">Cytoplasm</location>
    </subcellularLocation>
</comment>
<dbReference type="GO" id="GO:0002055">
    <property type="term" value="F:adenine binding"/>
    <property type="evidence" value="ECO:0007669"/>
    <property type="project" value="TreeGrafter"/>
</dbReference>
<dbReference type="PANTHER" id="PTHR32315:SF3">
    <property type="entry name" value="ADENINE PHOSPHORIBOSYLTRANSFERASE"/>
    <property type="match status" value="1"/>
</dbReference>
<dbReference type="Proteomes" id="UP000066480">
    <property type="component" value="Chromosome"/>
</dbReference>
<dbReference type="PANTHER" id="PTHR32315">
    <property type="entry name" value="ADENINE PHOSPHORIBOSYLTRANSFERASE"/>
    <property type="match status" value="1"/>
</dbReference>
<evidence type="ECO:0000313" key="13">
    <source>
        <dbReference type="EMBL" id="AKU16898.1"/>
    </source>
</evidence>
<dbReference type="EMBL" id="CP011112">
    <property type="protein sequence ID" value="AKU16898.1"/>
    <property type="molecule type" value="Genomic_DNA"/>
</dbReference>
<evidence type="ECO:0000313" key="14">
    <source>
        <dbReference type="Proteomes" id="UP000066480"/>
    </source>
</evidence>
<dbReference type="InterPro" id="IPR029057">
    <property type="entry name" value="PRTase-like"/>
</dbReference>
<dbReference type="HAMAP" id="MF_00004">
    <property type="entry name" value="Aden_phosphoribosyltr"/>
    <property type="match status" value="1"/>
</dbReference>
<evidence type="ECO:0000256" key="11">
    <source>
        <dbReference type="HAMAP-Rule" id="MF_00004"/>
    </source>
</evidence>
<dbReference type="FunFam" id="3.40.50.2020:FF:000021">
    <property type="entry name" value="Adenine phosphoribosyltransferase"/>
    <property type="match status" value="1"/>
</dbReference>
<keyword evidence="8 11" id="KW-0328">Glycosyltransferase</keyword>
<keyword evidence="7 11" id="KW-0963">Cytoplasm</keyword>
<dbReference type="UniPathway" id="UPA00588">
    <property type="reaction ID" value="UER00646"/>
</dbReference>
<proteinExistence type="inferred from homology"/>
<dbReference type="GO" id="GO:0016208">
    <property type="term" value="F:AMP binding"/>
    <property type="evidence" value="ECO:0007669"/>
    <property type="project" value="TreeGrafter"/>
</dbReference>
<evidence type="ECO:0000259" key="12">
    <source>
        <dbReference type="Pfam" id="PF00156"/>
    </source>
</evidence>
<dbReference type="AlphaFoldDB" id="A0A0K1JJY7"/>
<dbReference type="Pfam" id="PF00156">
    <property type="entry name" value="Pribosyltran"/>
    <property type="match status" value="1"/>
</dbReference>
<evidence type="ECO:0000256" key="8">
    <source>
        <dbReference type="ARBA" id="ARBA00022676"/>
    </source>
</evidence>
<dbReference type="OrthoDB" id="9803963at2"/>
<dbReference type="EC" id="2.4.2.7" evidence="6 11"/>
<comment type="subunit">
    <text evidence="11">Homodimer.</text>
</comment>
<evidence type="ECO:0000256" key="2">
    <source>
        <dbReference type="ARBA" id="ARBA00003968"/>
    </source>
</evidence>